<dbReference type="Pfam" id="PF13684">
    <property type="entry name" value="FakA-like_C"/>
    <property type="match status" value="1"/>
</dbReference>
<dbReference type="InterPro" id="IPR033470">
    <property type="entry name" value="FakA-like_C"/>
</dbReference>
<dbReference type="OrthoDB" id="9760324at2"/>
<dbReference type="SUPFAM" id="SSF101473">
    <property type="entry name" value="DhaL-like"/>
    <property type="match status" value="1"/>
</dbReference>
<accession>A0A2K9P4C9</accession>
<evidence type="ECO:0000313" key="3">
    <source>
        <dbReference type="Proteomes" id="UP000235589"/>
    </source>
</evidence>
<dbReference type="GeneID" id="98063312"/>
<dbReference type="EMBL" id="CP020991">
    <property type="protein sequence ID" value="AUO20080.1"/>
    <property type="molecule type" value="Genomic_DNA"/>
</dbReference>
<evidence type="ECO:0000259" key="1">
    <source>
        <dbReference type="PROSITE" id="PS51480"/>
    </source>
</evidence>
<dbReference type="InterPro" id="IPR048394">
    <property type="entry name" value="FakA-like_M"/>
</dbReference>
<dbReference type="SMART" id="SM01121">
    <property type="entry name" value="Dak1_2"/>
    <property type="match status" value="1"/>
</dbReference>
<dbReference type="SMART" id="SM01120">
    <property type="entry name" value="Dak2"/>
    <property type="match status" value="1"/>
</dbReference>
<dbReference type="Pfam" id="PF21645">
    <property type="entry name" value="FakA-like_M"/>
    <property type="match status" value="1"/>
</dbReference>
<dbReference type="PANTHER" id="PTHR33434">
    <property type="entry name" value="DEGV DOMAIN-CONTAINING PROTEIN DR_1986-RELATED"/>
    <property type="match status" value="1"/>
</dbReference>
<protein>
    <submittedName>
        <fullName evidence="2">Dihydroxyacetone kinase family protein</fullName>
    </submittedName>
</protein>
<dbReference type="InterPro" id="IPR019986">
    <property type="entry name" value="YloV-like"/>
</dbReference>
<dbReference type="KEGG" id="mpec:B9O19_01933"/>
<dbReference type="Proteomes" id="UP000235589">
    <property type="component" value="Chromosome"/>
</dbReference>
<dbReference type="RefSeq" id="WP_102366225.1">
    <property type="nucleotide sequence ID" value="NZ_CP020991.1"/>
</dbReference>
<evidence type="ECO:0000313" key="2">
    <source>
        <dbReference type="EMBL" id="AUO20080.1"/>
    </source>
</evidence>
<sequence length="549" mass="59464">MIQLDSKSLKLMIASASNQILNNVEKVNDMNVFPVPDGDTGTNMSMTFSAAAKSVVDLDNKKSPVEVLGVLSKSALRNARGNSGVILSQILRGLWQGAEQSGELDVSGVKHALCEARDTAYRAVMKPTEGTILTVIREIAEYAEAHFVEYDDVTLFLKAVLEAGRKSLAKTKEILPVLKQVGVVDAGGFGVIILLGGAVSALESGKAAELEESGKANNKQIASQGIKSAEADTSDIKFRYCTEFLINKDSERSAAQLMAAIKQKGDCMLVIDDDEIVKVHIHTNHPGFVLEQALKLGELTSIKIDNMKYQHNEIVNGSQEEDELSDDETELKKYGFVAVSSGDGLSQLFESLNCDKIVAGGQTMNPSTQDILDAVLDVKAENVFVLPNNKNIILAAEQVKELTDVNVIVIPTKNMPQGIAAIAVFNEDADLDENIFMMNESADLVKCGQVTYAVRDTRINGVDVENGDIMAVIGSDLSVVGSDVNEVAKELAEKLVDEDSGVISIYYGKDIEKEKATELSAYLENKYSDLDVNLNYGGQNVYYYIIAVE</sequence>
<dbReference type="GO" id="GO:0006071">
    <property type="term" value="P:glycerol metabolic process"/>
    <property type="evidence" value="ECO:0007669"/>
    <property type="project" value="InterPro"/>
</dbReference>
<keyword evidence="2" id="KW-0418">Kinase</keyword>
<dbReference type="Pfam" id="PF02734">
    <property type="entry name" value="Dak2"/>
    <property type="match status" value="1"/>
</dbReference>
<feature type="domain" description="DhaL" evidence="1">
    <location>
        <begin position="7"/>
        <end position="200"/>
    </location>
</feature>
<gene>
    <name evidence="2" type="ORF">B9O19_01933</name>
</gene>
<proteinExistence type="predicted"/>
<dbReference type="PROSITE" id="PS51480">
    <property type="entry name" value="DHAL"/>
    <property type="match status" value="1"/>
</dbReference>
<organism evidence="2 3">
    <name type="scientific">Monoglobus pectinilyticus</name>
    <dbReference type="NCBI Taxonomy" id="1981510"/>
    <lineage>
        <taxon>Bacteria</taxon>
        <taxon>Bacillati</taxon>
        <taxon>Bacillota</taxon>
        <taxon>Clostridia</taxon>
        <taxon>Monoglobales</taxon>
        <taxon>Monoglobaceae</taxon>
        <taxon>Monoglobus</taxon>
    </lineage>
</organism>
<dbReference type="InterPro" id="IPR050270">
    <property type="entry name" value="DegV_domain_contain"/>
</dbReference>
<dbReference type="PANTHER" id="PTHR33434:SF4">
    <property type="entry name" value="PHOSPHATASE PROTEIN"/>
    <property type="match status" value="1"/>
</dbReference>
<name>A0A2K9P4C9_9FIRM</name>
<keyword evidence="2" id="KW-0808">Transferase</keyword>
<dbReference type="GO" id="GO:0004371">
    <property type="term" value="F:glycerone kinase activity"/>
    <property type="evidence" value="ECO:0007669"/>
    <property type="project" value="InterPro"/>
</dbReference>
<dbReference type="NCBIfam" id="TIGR03599">
    <property type="entry name" value="YloV"/>
    <property type="match status" value="1"/>
</dbReference>
<reference evidence="2 3" key="1">
    <citation type="submission" date="2017-04" db="EMBL/GenBank/DDBJ databases">
        <title>Monoglobus pectinilyticus 14 draft genome.</title>
        <authorList>
            <person name="Kim C."/>
            <person name="Rosendale D.I."/>
            <person name="Kelly W.J."/>
            <person name="Tannock G.W."/>
            <person name="Patchett M.L."/>
            <person name="Jordens J.Z."/>
        </authorList>
    </citation>
    <scope>NUCLEOTIDE SEQUENCE [LARGE SCALE GENOMIC DNA]</scope>
    <source>
        <strain evidence="2 3">14</strain>
    </source>
</reference>
<dbReference type="AlphaFoldDB" id="A0A2K9P4C9"/>
<dbReference type="InterPro" id="IPR036117">
    <property type="entry name" value="DhaL_dom_sf"/>
</dbReference>
<dbReference type="Gene3D" id="1.25.40.340">
    <property type="match status" value="1"/>
</dbReference>
<keyword evidence="3" id="KW-1185">Reference proteome</keyword>
<dbReference type="InterPro" id="IPR004007">
    <property type="entry name" value="DhaL_dom"/>
</dbReference>